<keyword evidence="2" id="KW-1185">Reference proteome</keyword>
<dbReference type="InParanoid" id="A0A0C3J5L2"/>
<proteinExistence type="predicted"/>
<dbReference type="HOGENOM" id="CLU_3033363_0_0_1"/>
<gene>
    <name evidence="1" type="ORF">M404DRAFT_36499</name>
</gene>
<organism evidence="1 2">
    <name type="scientific">Pisolithus tinctorius Marx 270</name>
    <dbReference type="NCBI Taxonomy" id="870435"/>
    <lineage>
        <taxon>Eukaryota</taxon>
        <taxon>Fungi</taxon>
        <taxon>Dikarya</taxon>
        <taxon>Basidiomycota</taxon>
        <taxon>Agaricomycotina</taxon>
        <taxon>Agaricomycetes</taxon>
        <taxon>Agaricomycetidae</taxon>
        <taxon>Boletales</taxon>
        <taxon>Sclerodermatineae</taxon>
        <taxon>Pisolithaceae</taxon>
        <taxon>Pisolithus</taxon>
    </lineage>
</organism>
<reference evidence="1 2" key="1">
    <citation type="submission" date="2014-04" db="EMBL/GenBank/DDBJ databases">
        <authorList>
            <consortium name="DOE Joint Genome Institute"/>
            <person name="Kuo A."/>
            <person name="Kohler A."/>
            <person name="Costa M.D."/>
            <person name="Nagy L.G."/>
            <person name="Floudas D."/>
            <person name="Copeland A."/>
            <person name="Barry K.W."/>
            <person name="Cichocki N."/>
            <person name="Veneault-Fourrey C."/>
            <person name="LaButti K."/>
            <person name="Lindquist E.A."/>
            <person name="Lipzen A."/>
            <person name="Lundell T."/>
            <person name="Morin E."/>
            <person name="Murat C."/>
            <person name="Sun H."/>
            <person name="Tunlid A."/>
            <person name="Henrissat B."/>
            <person name="Grigoriev I.V."/>
            <person name="Hibbett D.S."/>
            <person name="Martin F."/>
            <person name="Nordberg H.P."/>
            <person name="Cantor M.N."/>
            <person name="Hua S.X."/>
        </authorList>
    </citation>
    <scope>NUCLEOTIDE SEQUENCE [LARGE SCALE GENOMIC DNA]</scope>
    <source>
        <strain evidence="1 2">Marx 270</strain>
    </source>
</reference>
<accession>A0A0C3J5L2</accession>
<evidence type="ECO:0000313" key="2">
    <source>
        <dbReference type="Proteomes" id="UP000054217"/>
    </source>
</evidence>
<evidence type="ECO:0000313" key="1">
    <source>
        <dbReference type="EMBL" id="KIN92996.1"/>
    </source>
</evidence>
<dbReference type="AlphaFoldDB" id="A0A0C3J5L2"/>
<dbReference type="Proteomes" id="UP000054217">
    <property type="component" value="Unassembled WGS sequence"/>
</dbReference>
<name>A0A0C3J5L2_PISTI</name>
<sequence>MSTSKLKAKQQSLELGLLSTLALPTSFGASIAIKNAWYQTGLRSGVISTMAPCLA</sequence>
<reference evidence="2" key="2">
    <citation type="submission" date="2015-01" db="EMBL/GenBank/DDBJ databases">
        <title>Evolutionary Origins and Diversification of the Mycorrhizal Mutualists.</title>
        <authorList>
            <consortium name="DOE Joint Genome Institute"/>
            <consortium name="Mycorrhizal Genomics Consortium"/>
            <person name="Kohler A."/>
            <person name="Kuo A."/>
            <person name="Nagy L.G."/>
            <person name="Floudas D."/>
            <person name="Copeland A."/>
            <person name="Barry K.W."/>
            <person name="Cichocki N."/>
            <person name="Veneault-Fourrey C."/>
            <person name="LaButti K."/>
            <person name="Lindquist E.A."/>
            <person name="Lipzen A."/>
            <person name="Lundell T."/>
            <person name="Morin E."/>
            <person name="Murat C."/>
            <person name="Riley R."/>
            <person name="Ohm R."/>
            <person name="Sun H."/>
            <person name="Tunlid A."/>
            <person name="Henrissat B."/>
            <person name="Grigoriev I.V."/>
            <person name="Hibbett D.S."/>
            <person name="Martin F."/>
        </authorList>
    </citation>
    <scope>NUCLEOTIDE SEQUENCE [LARGE SCALE GENOMIC DNA]</scope>
    <source>
        <strain evidence="2">Marx 270</strain>
    </source>
</reference>
<protein>
    <submittedName>
        <fullName evidence="1">Uncharacterized protein</fullName>
    </submittedName>
</protein>
<dbReference type="EMBL" id="KN832261">
    <property type="protein sequence ID" value="KIN92996.1"/>
    <property type="molecule type" value="Genomic_DNA"/>
</dbReference>